<gene>
    <name evidence="2" type="ORF">APLA_LOCUS12316</name>
</gene>
<organism evidence="2 3">
    <name type="scientific">Arctia plantaginis</name>
    <name type="common">Wood tiger moth</name>
    <name type="synonym">Phalaena plantaginis</name>
    <dbReference type="NCBI Taxonomy" id="874455"/>
    <lineage>
        <taxon>Eukaryota</taxon>
        <taxon>Metazoa</taxon>
        <taxon>Ecdysozoa</taxon>
        <taxon>Arthropoda</taxon>
        <taxon>Hexapoda</taxon>
        <taxon>Insecta</taxon>
        <taxon>Pterygota</taxon>
        <taxon>Neoptera</taxon>
        <taxon>Endopterygota</taxon>
        <taxon>Lepidoptera</taxon>
        <taxon>Glossata</taxon>
        <taxon>Ditrysia</taxon>
        <taxon>Noctuoidea</taxon>
        <taxon>Erebidae</taxon>
        <taxon>Arctiinae</taxon>
        <taxon>Arctia</taxon>
    </lineage>
</organism>
<reference evidence="2 3" key="1">
    <citation type="submission" date="2020-04" db="EMBL/GenBank/DDBJ databases">
        <authorList>
            <person name="Wallbank WR R."/>
            <person name="Pardo Diaz C."/>
            <person name="Kozak K."/>
            <person name="Martin S."/>
            <person name="Jiggins C."/>
            <person name="Moest M."/>
            <person name="Warren A I."/>
            <person name="Byers J.R.P. K."/>
            <person name="Montejo-Kovacevich G."/>
            <person name="Yen C E."/>
        </authorList>
    </citation>
    <scope>NUCLEOTIDE SEQUENCE [LARGE SCALE GENOMIC DNA]</scope>
</reference>
<protein>
    <submittedName>
        <fullName evidence="2">Uncharacterized protein</fullName>
    </submittedName>
</protein>
<evidence type="ECO:0000256" key="1">
    <source>
        <dbReference type="SAM" id="MobiDB-lite"/>
    </source>
</evidence>
<proteinExistence type="predicted"/>
<dbReference type="OrthoDB" id="6285980at2759"/>
<dbReference type="Proteomes" id="UP000494256">
    <property type="component" value="Unassembled WGS sequence"/>
</dbReference>
<sequence length="142" mass="16011">MHQCTEIRIPRSQFSRWDQQCPLSVIQETLEVATYVVHEHPCISRSAPASASALCSSTSARRSRHQDTLVLVGRHPLLHQPSAPVPVHDDHGTKTPLYWSVGTRFCISLLLQYQCTMITKTPVPGPRLQDHDSRYTAPGQRF</sequence>
<comment type="caution">
    <text evidence="2">The sequence shown here is derived from an EMBL/GenBank/DDBJ whole genome shotgun (WGS) entry which is preliminary data.</text>
</comment>
<evidence type="ECO:0000313" key="2">
    <source>
        <dbReference type="EMBL" id="CAB3248286.1"/>
    </source>
</evidence>
<evidence type="ECO:0000313" key="3">
    <source>
        <dbReference type="Proteomes" id="UP000494256"/>
    </source>
</evidence>
<dbReference type="AlphaFoldDB" id="A0A8S1AN63"/>
<feature type="region of interest" description="Disordered" evidence="1">
    <location>
        <begin position="122"/>
        <end position="142"/>
    </location>
</feature>
<accession>A0A8S1AN63</accession>
<name>A0A8S1AN63_ARCPL</name>
<dbReference type="EMBL" id="CADEBD010000338">
    <property type="protein sequence ID" value="CAB3248286.1"/>
    <property type="molecule type" value="Genomic_DNA"/>
</dbReference>